<dbReference type="Proteomes" id="UP001500956">
    <property type="component" value="Unassembled WGS sequence"/>
</dbReference>
<feature type="transmembrane region" description="Helical" evidence="1">
    <location>
        <begin position="314"/>
        <end position="339"/>
    </location>
</feature>
<evidence type="ECO:0008006" key="4">
    <source>
        <dbReference type="Google" id="ProtNLM"/>
    </source>
</evidence>
<feature type="transmembrane region" description="Helical" evidence="1">
    <location>
        <begin position="200"/>
        <end position="221"/>
    </location>
</feature>
<evidence type="ECO:0000313" key="2">
    <source>
        <dbReference type="EMBL" id="GAA4727824.1"/>
    </source>
</evidence>
<feature type="transmembrane region" description="Helical" evidence="1">
    <location>
        <begin position="227"/>
        <end position="250"/>
    </location>
</feature>
<comment type="caution">
    <text evidence="2">The sequence shown here is derived from an EMBL/GenBank/DDBJ whole genome shotgun (WGS) entry which is preliminary data.</text>
</comment>
<accession>A0ABP8YJM1</accession>
<name>A0ABP8YJM1_9MICO</name>
<feature type="transmembrane region" description="Helical" evidence="1">
    <location>
        <begin position="405"/>
        <end position="436"/>
    </location>
</feature>
<organism evidence="2 3">
    <name type="scientific">Isoptericola chiayiensis</name>
    <dbReference type="NCBI Taxonomy" id="579446"/>
    <lineage>
        <taxon>Bacteria</taxon>
        <taxon>Bacillati</taxon>
        <taxon>Actinomycetota</taxon>
        <taxon>Actinomycetes</taxon>
        <taxon>Micrococcales</taxon>
        <taxon>Promicromonosporaceae</taxon>
        <taxon>Isoptericola</taxon>
    </lineage>
</organism>
<keyword evidence="1" id="KW-0812">Transmembrane</keyword>
<sequence>MRAMLHLVLAELLAAAVLWVGVGAVTGTAGYTAGLVASLVTTARDLEGTSELALYGISGTAIAFTAIAIVVTVASVSELTLALLRRRFALWILAGVTPAGLTTAALTQLAIVAVLGASTGAVLAAATAGRVGGAVLAQIPTLSQVRVHLGGPGTVIVASTVVVLTACAGFRPALRAGRNVGVDPRQDPPGPPQGMGASRWIASGLTAAALASVVASVPGSVDPGTPLLLIAPLAAALLATGAPVFVARWVRHWTHLVSRNPRPTWLIARAQARELLARSSGPIGPILVTVALTGGLWAASAATHSVPGNGQAGALGLLVVLAAPLIVTLVGSAATVVMLDRGRKSTSTVAHSLGATRLQLIGTSVFEIAIIVTTSAALGTVCVGITMIAAAWTLGSDAVLAAAPGSISAIGCATVVCFAIQSVAVLPAAVLTAATARKEHHTPGRRHQEAPRGTS</sequence>
<feature type="transmembrane region" description="Helical" evidence="1">
    <location>
        <begin position="283"/>
        <end position="302"/>
    </location>
</feature>
<evidence type="ECO:0000313" key="3">
    <source>
        <dbReference type="Proteomes" id="UP001500956"/>
    </source>
</evidence>
<dbReference type="EMBL" id="BAABID010000008">
    <property type="protein sequence ID" value="GAA4727824.1"/>
    <property type="molecule type" value="Genomic_DNA"/>
</dbReference>
<gene>
    <name evidence="2" type="ORF">GCM10023216_18790</name>
</gene>
<proteinExistence type="predicted"/>
<feature type="transmembrane region" description="Helical" evidence="1">
    <location>
        <begin position="149"/>
        <end position="170"/>
    </location>
</feature>
<feature type="transmembrane region" description="Helical" evidence="1">
    <location>
        <begin position="360"/>
        <end position="393"/>
    </location>
</feature>
<feature type="transmembrane region" description="Helical" evidence="1">
    <location>
        <begin position="88"/>
        <end position="115"/>
    </location>
</feature>
<evidence type="ECO:0000256" key="1">
    <source>
        <dbReference type="SAM" id="Phobius"/>
    </source>
</evidence>
<protein>
    <recommendedName>
        <fullName evidence="4">ABC3 transporter permease protein domain-containing protein</fullName>
    </recommendedName>
</protein>
<keyword evidence="1" id="KW-1133">Transmembrane helix</keyword>
<feature type="transmembrane region" description="Helical" evidence="1">
    <location>
        <begin position="54"/>
        <end position="76"/>
    </location>
</feature>
<reference evidence="3" key="1">
    <citation type="journal article" date="2019" name="Int. J. Syst. Evol. Microbiol.">
        <title>The Global Catalogue of Microorganisms (GCM) 10K type strain sequencing project: providing services to taxonomists for standard genome sequencing and annotation.</title>
        <authorList>
            <consortium name="The Broad Institute Genomics Platform"/>
            <consortium name="The Broad Institute Genome Sequencing Center for Infectious Disease"/>
            <person name="Wu L."/>
            <person name="Ma J."/>
        </authorList>
    </citation>
    <scope>NUCLEOTIDE SEQUENCE [LARGE SCALE GENOMIC DNA]</scope>
    <source>
        <strain evidence="3">JCM 18063</strain>
    </source>
</reference>
<keyword evidence="3" id="KW-1185">Reference proteome</keyword>
<dbReference type="RefSeq" id="WP_172149842.1">
    <property type="nucleotide sequence ID" value="NZ_BAABID010000008.1"/>
</dbReference>
<keyword evidence="1" id="KW-0472">Membrane</keyword>